<dbReference type="InterPro" id="IPR030378">
    <property type="entry name" value="G_CP_dom"/>
</dbReference>
<feature type="domain" description="CP-type G" evidence="5">
    <location>
        <begin position="56"/>
        <end position="253"/>
    </location>
</feature>
<keyword evidence="1" id="KW-0547">Nucleotide-binding</keyword>
<dbReference type="PANTHER" id="PTHR32120:SF11">
    <property type="entry name" value="SMALL RIBOSOMAL SUBUNIT BIOGENESIS GTPASE RSGA 1, MITOCHONDRIAL-RELATED"/>
    <property type="match status" value="1"/>
</dbReference>
<dbReference type="PANTHER" id="PTHR32120">
    <property type="entry name" value="SMALL RIBOSOMAL SUBUNIT BIOGENESIS GTPASE RSGA"/>
    <property type="match status" value="1"/>
</dbReference>
<dbReference type="Gene3D" id="1.10.40.50">
    <property type="entry name" value="Probable gtpase engc, domain 3"/>
    <property type="match status" value="1"/>
</dbReference>
<dbReference type="InterPro" id="IPR004881">
    <property type="entry name" value="Ribosome_biogen_GTPase_RsgA"/>
</dbReference>
<dbReference type="Gene3D" id="3.40.50.300">
    <property type="entry name" value="P-loop containing nucleotide triphosphate hydrolases"/>
    <property type="match status" value="1"/>
</dbReference>
<evidence type="ECO:0000259" key="4">
    <source>
        <dbReference type="PROSITE" id="PS50936"/>
    </source>
</evidence>
<dbReference type="PROSITE" id="PS51721">
    <property type="entry name" value="G_CP"/>
    <property type="match status" value="1"/>
</dbReference>
<dbReference type="GO" id="GO:0005525">
    <property type="term" value="F:GTP binding"/>
    <property type="evidence" value="ECO:0007669"/>
    <property type="project" value="UniProtKB-KW"/>
</dbReference>
<dbReference type="SUPFAM" id="SSF52540">
    <property type="entry name" value="P-loop containing nucleoside triphosphate hydrolases"/>
    <property type="match status" value="1"/>
</dbReference>
<dbReference type="EMBL" id="HBGA01125431">
    <property type="protein sequence ID" value="CAD9035174.1"/>
    <property type="molecule type" value="Transcribed_RNA"/>
</dbReference>
<evidence type="ECO:0008006" key="7">
    <source>
        <dbReference type="Google" id="ProtNLM"/>
    </source>
</evidence>
<dbReference type="CDD" id="cd01854">
    <property type="entry name" value="YjeQ_EngC"/>
    <property type="match status" value="1"/>
</dbReference>
<dbReference type="HAMAP" id="MF_01820">
    <property type="entry name" value="GTPase_RsgA"/>
    <property type="match status" value="1"/>
</dbReference>
<evidence type="ECO:0000313" key="6">
    <source>
        <dbReference type="EMBL" id="CAD9035174.1"/>
    </source>
</evidence>
<organism evidence="6">
    <name type="scientific">Eutreptiella gymnastica</name>
    <dbReference type="NCBI Taxonomy" id="73025"/>
    <lineage>
        <taxon>Eukaryota</taxon>
        <taxon>Discoba</taxon>
        <taxon>Euglenozoa</taxon>
        <taxon>Euglenida</taxon>
        <taxon>Spirocuta</taxon>
        <taxon>Euglenophyceae</taxon>
        <taxon>Eutreptiales</taxon>
        <taxon>Eutreptiaceae</taxon>
        <taxon>Eutreptiella</taxon>
    </lineage>
</organism>
<reference evidence="6" key="1">
    <citation type="submission" date="2021-01" db="EMBL/GenBank/DDBJ databases">
        <authorList>
            <person name="Corre E."/>
            <person name="Pelletier E."/>
            <person name="Niang G."/>
            <person name="Scheremetjew M."/>
            <person name="Finn R."/>
            <person name="Kale V."/>
            <person name="Holt S."/>
            <person name="Cochrane G."/>
            <person name="Meng A."/>
            <person name="Brown T."/>
            <person name="Cohen L."/>
        </authorList>
    </citation>
    <scope>NUCLEOTIDE SEQUENCE</scope>
    <source>
        <strain evidence="6">NIES-381</strain>
    </source>
</reference>
<dbReference type="PROSITE" id="PS50936">
    <property type="entry name" value="ENGC_GTPASE"/>
    <property type="match status" value="1"/>
</dbReference>
<dbReference type="NCBIfam" id="TIGR00157">
    <property type="entry name" value="ribosome small subunit-dependent GTPase A"/>
    <property type="match status" value="1"/>
</dbReference>
<evidence type="ECO:0000256" key="2">
    <source>
        <dbReference type="ARBA" id="ARBA00023134"/>
    </source>
</evidence>
<protein>
    <recommendedName>
        <fullName evidence="7">Small ribosomal subunit biogenesis GTPase RsgA</fullName>
    </recommendedName>
</protein>
<dbReference type="InterPro" id="IPR027417">
    <property type="entry name" value="P-loop_NTPase"/>
</dbReference>
<evidence type="ECO:0000256" key="3">
    <source>
        <dbReference type="SAM" id="MobiDB-lite"/>
    </source>
</evidence>
<dbReference type="Pfam" id="PF03193">
    <property type="entry name" value="RsgA_GTPase"/>
    <property type="match status" value="1"/>
</dbReference>
<evidence type="ECO:0000256" key="1">
    <source>
        <dbReference type="ARBA" id="ARBA00022741"/>
    </source>
</evidence>
<evidence type="ECO:0000259" key="5">
    <source>
        <dbReference type="PROSITE" id="PS51721"/>
    </source>
</evidence>
<dbReference type="AlphaFoldDB" id="A0A7S1J7Y4"/>
<keyword evidence="2" id="KW-0342">GTP-binding</keyword>
<dbReference type="GO" id="GO:0003924">
    <property type="term" value="F:GTPase activity"/>
    <property type="evidence" value="ECO:0007669"/>
    <property type="project" value="InterPro"/>
</dbReference>
<name>A0A7S1J7Y4_9EUGL</name>
<proteinExistence type="inferred from homology"/>
<dbReference type="InterPro" id="IPR010914">
    <property type="entry name" value="RsgA_GTPase_dom"/>
</dbReference>
<sequence>MRVLVDKQDVLALQTEETVELLVVVRAVLKKLKRRVLVGDYVKVGRIDWEDRRGAVEELIPRSTMVLEPPVANVDRLLILFALTDPPIEEKQLTHFLVSAEVASLPCRPLLVLNKADLIDPALRDAWIQRMQDWGYEARAISVFTGEGLVDLAQVLKGTLTVLSGPSGVGKSSLVNALRKLSIVSKLSIKGRSAEKEGLLGWQAGDGAGDFDEIATQEVGYKSGRGRHTTRHSELLMLPEGGLVADTPGFGLPTNTIDTVTPKVLMECFPEIQALRQQNGQCAFNDCAHVCEPGCAVGQDWERHSIYWEMLECAKEAEVKARHSGQSKINRQSDVRTKSAAKGALKEEPLLTRHRHRRVSRRSQQMEIQAIIDNGGEWWEEDVDAGDVPF</sequence>
<gene>
    <name evidence="6" type="ORF">EGYM00392_LOCUS46328</name>
</gene>
<feature type="region of interest" description="Disordered" evidence="3">
    <location>
        <begin position="324"/>
        <end position="343"/>
    </location>
</feature>
<accession>A0A7S1J7Y4</accession>
<feature type="domain" description="EngC GTPase" evidence="4">
    <location>
        <begin position="72"/>
        <end position="251"/>
    </location>
</feature>